<protein>
    <recommendedName>
        <fullName evidence="1">Reverse transcriptase zinc-binding domain-containing protein</fullName>
    </recommendedName>
</protein>
<name>A0A8J5FIX7_ZINOF</name>
<dbReference type="Pfam" id="PF13966">
    <property type="entry name" value="zf-RVT"/>
    <property type="match status" value="1"/>
</dbReference>
<dbReference type="PANTHER" id="PTHR48045">
    <property type="entry name" value="UDP-GLYCOSYLTRANSFERASE 72B1"/>
    <property type="match status" value="1"/>
</dbReference>
<comment type="caution">
    <text evidence="2">The sequence shown here is derived from an EMBL/GenBank/DDBJ whole genome shotgun (WGS) entry which is preliminary data.</text>
</comment>
<evidence type="ECO:0000259" key="1">
    <source>
        <dbReference type="Pfam" id="PF13966"/>
    </source>
</evidence>
<dbReference type="InterPro" id="IPR026960">
    <property type="entry name" value="RVT-Znf"/>
</dbReference>
<dbReference type="AlphaFoldDB" id="A0A8J5FIX7"/>
<dbReference type="EMBL" id="JACMSC010000014">
    <property type="protein sequence ID" value="KAG6488353.1"/>
    <property type="molecule type" value="Genomic_DNA"/>
</dbReference>
<evidence type="ECO:0000313" key="2">
    <source>
        <dbReference type="EMBL" id="KAG6488353.1"/>
    </source>
</evidence>
<evidence type="ECO:0000313" key="3">
    <source>
        <dbReference type="Proteomes" id="UP000734854"/>
    </source>
</evidence>
<accession>A0A8J5FIX7</accession>
<reference evidence="2 3" key="1">
    <citation type="submission" date="2020-08" db="EMBL/GenBank/DDBJ databases">
        <title>Plant Genome Project.</title>
        <authorList>
            <person name="Zhang R.-G."/>
        </authorList>
    </citation>
    <scope>NUCLEOTIDE SEQUENCE [LARGE SCALE GENOMIC DNA]</scope>
    <source>
        <tissue evidence="2">Rhizome</tissue>
    </source>
</reference>
<proteinExistence type="predicted"/>
<dbReference type="SUPFAM" id="SSF53756">
    <property type="entry name" value="UDP-Glycosyltransferase/glycogen phosphorylase"/>
    <property type="match status" value="1"/>
</dbReference>
<organism evidence="2 3">
    <name type="scientific">Zingiber officinale</name>
    <name type="common">Ginger</name>
    <name type="synonym">Amomum zingiber</name>
    <dbReference type="NCBI Taxonomy" id="94328"/>
    <lineage>
        <taxon>Eukaryota</taxon>
        <taxon>Viridiplantae</taxon>
        <taxon>Streptophyta</taxon>
        <taxon>Embryophyta</taxon>
        <taxon>Tracheophyta</taxon>
        <taxon>Spermatophyta</taxon>
        <taxon>Magnoliopsida</taxon>
        <taxon>Liliopsida</taxon>
        <taxon>Zingiberales</taxon>
        <taxon>Zingiberaceae</taxon>
        <taxon>Zingiber</taxon>
    </lineage>
</organism>
<feature type="domain" description="Reverse transcriptase zinc-binding" evidence="1">
    <location>
        <begin position="75"/>
        <end position="139"/>
    </location>
</feature>
<dbReference type="Proteomes" id="UP000734854">
    <property type="component" value="Unassembled WGS sequence"/>
</dbReference>
<dbReference type="Gene3D" id="3.40.50.2000">
    <property type="entry name" value="Glycogen Phosphorylase B"/>
    <property type="match status" value="1"/>
</dbReference>
<gene>
    <name evidence="2" type="ORF">ZIOFF_049596</name>
</gene>
<sequence>MSLGVPMVAVPQWTDQPTVAKYVEDVWGVGVRAKRDEEARLVRREEVVRCVREVMEGSRSDEVRRNAAKWREDVAIVTWSRLLLPTISVFIWRFFRRRLPVDEILQQRGVCLVSRCQCCEAVESWEHLFYGSPVAGEVWGYFGHLFGVGSWRAMESWRAGTAWSSTGSVREIIPLLIGWFLWTARNDSKHRGLRPEGQ</sequence>
<dbReference type="PANTHER" id="PTHR48045:SF26">
    <property type="entry name" value="UDP-GLYCOSYLTRANSFERASE 74E2-LIKE"/>
    <property type="match status" value="1"/>
</dbReference>
<keyword evidence="3" id="KW-1185">Reference proteome</keyword>